<feature type="region of interest" description="Disordered" evidence="1">
    <location>
        <begin position="11"/>
        <end position="31"/>
    </location>
</feature>
<gene>
    <name evidence="2" type="ORF">CPT_Muldoon_034</name>
</gene>
<keyword evidence="3" id="KW-1185">Reference proteome</keyword>
<dbReference type="Proteomes" id="UP000326777">
    <property type="component" value="Genome"/>
</dbReference>
<organism evidence="2 3">
    <name type="scientific">Serratia phage Muldoon</name>
    <dbReference type="NCBI Taxonomy" id="2601678"/>
    <lineage>
        <taxon>Viruses</taxon>
        <taxon>Duplodnaviria</taxon>
        <taxon>Heunggongvirae</taxon>
        <taxon>Uroviricota</taxon>
        <taxon>Caudoviricetes</taxon>
        <taxon>Muldoonvirus</taxon>
        <taxon>Muldoonvirus muldoon</taxon>
    </lineage>
</organism>
<dbReference type="InterPro" id="IPR021049">
    <property type="entry name" value="Phage_T4_Gp40"/>
</dbReference>
<accession>A0A5P8PH35</accession>
<dbReference type="EMBL" id="MN095771">
    <property type="protein sequence ID" value="QFR55991.1"/>
    <property type="molecule type" value="Genomic_DNA"/>
</dbReference>
<evidence type="ECO:0000313" key="2">
    <source>
        <dbReference type="EMBL" id="QFR55991.1"/>
    </source>
</evidence>
<evidence type="ECO:0000256" key="1">
    <source>
        <dbReference type="SAM" id="MobiDB-lite"/>
    </source>
</evidence>
<proteinExistence type="predicted"/>
<protein>
    <submittedName>
        <fullName evidence="2">Uncharacterized protein</fullName>
    </submittedName>
</protein>
<name>A0A5P8PH35_9CAUD</name>
<sequence>MTEQEIKEIDLELDSLAGETQPVPDSSDTKKALDDGYSKLQEAMKTVKHEMLLIDKTGKAHIAYIHGMHMLKNQFVVDFSTPSEDKQLVSSLIDECLAAVAADVLKSQSESKSSWFGKFRG</sequence>
<evidence type="ECO:0000313" key="3">
    <source>
        <dbReference type="Proteomes" id="UP000326777"/>
    </source>
</evidence>
<reference evidence="3" key="1">
    <citation type="submission" date="2019-06" db="EMBL/GenBank/DDBJ databases">
        <title>Complete genome sequence of Serratia marcescens phage Muldoon.</title>
        <authorList>
            <person name="Campbell S."/>
            <person name="Atkinson C."/>
            <person name="Moreland R."/>
            <person name="Liu M."/>
            <person name="Ramsey J."/>
            <person name="Leavitt J."/>
        </authorList>
    </citation>
    <scope>NUCLEOTIDE SEQUENCE [LARGE SCALE GENOMIC DNA]</scope>
</reference>
<dbReference type="Pfam" id="PF11113">
    <property type="entry name" value="Phage_head_chap"/>
    <property type="match status" value="1"/>
</dbReference>